<gene>
    <name evidence="1" type="ORF">M9H77_12244</name>
</gene>
<reference evidence="2" key="1">
    <citation type="journal article" date="2023" name="Nat. Plants">
        <title>Single-cell RNA sequencing provides a high-resolution roadmap for understanding the multicellular compartmentation of specialized metabolism.</title>
        <authorList>
            <person name="Sun S."/>
            <person name="Shen X."/>
            <person name="Li Y."/>
            <person name="Li Y."/>
            <person name="Wang S."/>
            <person name="Li R."/>
            <person name="Zhang H."/>
            <person name="Shen G."/>
            <person name="Guo B."/>
            <person name="Wei J."/>
            <person name="Xu J."/>
            <person name="St-Pierre B."/>
            <person name="Chen S."/>
            <person name="Sun C."/>
        </authorList>
    </citation>
    <scope>NUCLEOTIDE SEQUENCE [LARGE SCALE GENOMIC DNA]</scope>
</reference>
<name>A0ACC0BGX6_CATRO</name>
<protein>
    <submittedName>
        <fullName evidence="1">Uncharacterized protein</fullName>
    </submittedName>
</protein>
<organism evidence="1 2">
    <name type="scientific">Catharanthus roseus</name>
    <name type="common">Madagascar periwinkle</name>
    <name type="synonym">Vinca rosea</name>
    <dbReference type="NCBI Taxonomy" id="4058"/>
    <lineage>
        <taxon>Eukaryota</taxon>
        <taxon>Viridiplantae</taxon>
        <taxon>Streptophyta</taxon>
        <taxon>Embryophyta</taxon>
        <taxon>Tracheophyta</taxon>
        <taxon>Spermatophyta</taxon>
        <taxon>Magnoliopsida</taxon>
        <taxon>eudicotyledons</taxon>
        <taxon>Gunneridae</taxon>
        <taxon>Pentapetalae</taxon>
        <taxon>asterids</taxon>
        <taxon>lamiids</taxon>
        <taxon>Gentianales</taxon>
        <taxon>Apocynaceae</taxon>
        <taxon>Rauvolfioideae</taxon>
        <taxon>Vinceae</taxon>
        <taxon>Catharanthinae</taxon>
        <taxon>Catharanthus</taxon>
    </lineage>
</organism>
<proteinExistence type="predicted"/>
<sequence length="138" mass="16225">MYRLHLFSRAATHISAIMQDRFTNFYHHGSELPGCLRHVLRRMCMGPDTIHDQDETCMVGQGRQLDERFAYRCSDSMERFSKSRHLEELHKHQTGDKKGQYVDFYLEEFWAQQKTEKEIIATGVPMPDVLQLMAIIFG</sequence>
<keyword evidence="2" id="KW-1185">Reference proteome</keyword>
<evidence type="ECO:0000313" key="1">
    <source>
        <dbReference type="EMBL" id="KAI5671880.1"/>
    </source>
</evidence>
<comment type="caution">
    <text evidence="1">The sequence shown here is derived from an EMBL/GenBank/DDBJ whole genome shotgun (WGS) entry which is preliminary data.</text>
</comment>
<evidence type="ECO:0000313" key="2">
    <source>
        <dbReference type="Proteomes" id="UP001060085"/>
    </source>
</evidence>
<dbReference type="EMBL" id="CM044703">
    <property type="protein sequence ID" value="KAI5671880.1"/>
    <property type="molecule type" value="Genomic_DNA"/>
</dbReference>
<dbReference type="Proteomes" id="UP001060085">
    <property type="component" value="Linkage Group LG03"/>
</dbReference>
<accession>A0ACC0BGX6</accession>